<gene>
    <name evidence="1" type="ORF">WKW82_12865</name>
</gene>
<proteinExistence type="predicted"/>
<dbReference type="InterPro" id="IPR022118">
    <property type="entry name" value="Peptidase_C70_AvrRpt2"/>
</dbReference>
<dbReference type="Pfam" id="PF17660">
    <property type="entry name" value="BTRD1"/>
    <property type="match status" value="5"/>
</dbReference>
<evidence type="ECO:0000313" key="1">
    <source>
        <dbReference type="EMBL" id="MEJ8847543.1"/>
    </source>
</evidence>
<dbReference type="InterPro" id="IPR049511">
    <property type="entry name" value="PGH-like_rpt"/>
</dbReference>
<name>A0ABU8WJ66_9BURK</name>
<evidence type="ECO:0000313" key="2">
    <source>
        <dbReference type="Proteomes" id="UP001385892"/>
    </source>
</evidence>
<dbReference type="Proteomes" id="UP001385892">
    <property type="component" value="Unassembled WGS sequence"/>
</dbReference>
<dbReference type="EMBL" id="JBBKZT010000005">
    <property type="protein sequence ID" value="MEJ8847543.1"/>
    <property type="molecule type" value="Genomic_DNA"/>
</dbReference>
<comment type="caution">
    <text evidence="1">The sequence shown here is derived from an EMBL/GenBank/DDBJ whole genome shotgun (WGS) entry which is preliminary data.</text>
</comment>
<organism evidence="1 2">
    <name type="scientific">Variovorax rhizosphaerae</name>
    <dbReference type="NCBI Taxonomy" id="1836200"/>
    <lineage>
        <taxon>Bacteria</taxon>
        <taxon>Pseudomonadati</taxon>
        <taxon>Pseudomonadota</taxon>
        <taxon>Betaproteobacteria</taxon>
        <taxon>Burkholderiales</taxon>
        <taxon>Comamonadaceae</taxon>
        <taxon>Variovorax</taxon>
    </lineage>
</organism>
<dbReference type="Pfam" id="PF12385">
    <property type="entry name" value="Peptidase_C70"/>
    <property type="match status" value="1"/>
</dbReference>
<reference evidence="1 2" key="1">
    <citation type="submission" date="2024-03" db="EMBL/GenBank/DDBJ databases">
        <title>Novel species of the genus Variovorax.</title>
        <authorList>
            <person name="Liu Q."/>
            <person name="Xin Y.-H."/>
        </authorList>
    </citation>
    <scope>NUCLEOTIDE SEQUENCE [LARGE SCALE GENOMIC DNA]</scope>
    <source>
        <strain evidence="1 2">KACC 18900</strain>
    </source>
</reference>
<keyword evidence="2" id="KW-1185">Reference proteome</keyword>
<protein>
    <submittedName>
        <fullName evidence="1">Papain-like cysteine protease family protein</fullName>
    </submittedName>
</protein>
<dbReference type="RefSeq" id="WP_340342672.1">
    <property type="nucleotide sequence ID" value="NZ_JBBKZT010000005.1"/>
</dbReference>
<accession>A0ABU8WJ66</accession>
<sequence>MTVRALFVASWEQAGGTCVARHGMTAAQYQAAFDQNASQGFRLRNVSGYRVGTTTRYTAIWDKVSGPAWAARHGLTAAQYQQAFDEHAKQGYRLKMVNGYSVGTSPRFAALWDKSTGAAWTARHGLTGAQYQQTFDELTAQGYRLRWVSTYAQGGAARYAAIWDKSSGPAWVARHGLEEAAFRSAAQGYVADGYDLICGNAVTLGGKDYYAALWEKKAVASVMHHGMTAPTYQIKFDDLVAQGWRPVFVAGYAGEDPVDVVLRFPVQAQLQSQWCWAAVAASVSRYYVPSTTWTQCRVANVQWGRTDCCGTGASGPCNNPSVLGTALTTVGHFDRQTSVQESLQTLEDELVVGRPLCIRIGWSGGGGHFIVASGVEDDSFVWVSDVGGGTTALVAYDTLRTNYRGSGTWTHSYFTHS</sequence>